<dbReference type="Proteomes" id="UP001187315">
    <property type="component" value="Unassembled WGS sequence"/>
</dbReference>
<organism evidence="2 3">
    <name type="scientific">Tachysurus vachellii</name>
    <name type="common">Darkbarbel catfish</name>
    <name type="synonym">Pelteobagrus vachellii</name>
    <dbReference type="NCBI Taxonomy" id="175792"/>
    <lineage>
        <taxon>Eukaryota</taxon>
        <taxon>Metazoa</taxon>
        <taxon>Chordata</taxon>
        <taxon>Craniata</taxon>
        <taxon>Vertebrata</taxon>
        <taxon>Euteleostomi</taxon>
        <taxon>Actinopterygii</taxon>
        <taxon>Neopterygii</taxon>
        <taxon>Teleostei</taxon>
        <taxon>Ostariophysi</taxon>
        <taxon>Siluriformes</taxon>
        <taxon>Bagridae</taxon>
        <taxon>Tachysurus</taxon>
    </lineage>
</organism>
<evidence type="ECO:0000313" key="3">
    <source>
        <dbReference type="Proteomes" id="UP001187315"/>
    </source>
</evidence>
<gene>
    <name evidence="2" type="ORF">Q7C36_016101</name>
</gene>
<accession>A0AA88SG87</accession>
<evidence type="ECO:0000313" key="2">
    <source>
        <dbReference type="EMBL" id="KAK2832639.1"/>
    </source>
</evidence>
<keyword evidence="3" id="KW-1185">Reference proteome</keyword>
<reference evidence="2" key="1">
    <citation type="submission" date="2023-08" db="EMBL/GenBank/DDBJ databases">
        <title>Pelteobagrus vachellii genome.</title>
        <authorList>
            <person name="Liu H."/>
        </authorList>
    </citation>
    <scope>NUCLEOTIDE SEQUENCE</scope>
    <source>
        <strain evidence="2">PRFRI_2022a</strain>
        <tissue evidence="2">Muscle</tissue>
    </source>
</reference>
<proteinExistence type="predicted"/>
<name>A0AA88SG87_TACVA</name>
<comment type="caution">
    <text evidence="2">The sequence shown here is derived from an EMBL/GenBank/DDBJ whole genome shotgun (WGS) entry which is preliminary data.</text>
</comment>
<feature type="compositionally biased region" description="Basic and acidic residues" evidence="1">
    <location>
        <begin position="1"/>
        <end position="26"/>
    </location>
</feature>
<feature type="region of interest" description="Disordered" evidence="1">
    <location>
        <begin position="1"/>
        <end position="79"/>
    </location>
</feature>
<sequence length="79" mass="9197">MEEERGEGRRDEEERAQAITEERHVQEMQGGNDMAERHRAEKSAEESRMESLVEDFTGDEESRKRQSTDFPSHDNGAEE</sequence>
<dbReference type="EMBL" id="JAVHJS010000016">
    <property type="protein sequence ID" value="KAK2832639.1"/>
    <property type="molecule type" value="Genomic_DNA"/>
</dbReference>
<feature type="compositionally biased region" description="Basic and acidic residues" evidence="1">
    <location>
        <begin position="34"/>
        <end position="51"/>
    </location>
</feature>
<feature type="compositionally biased region" description="Basic and acidic residues" evidence="1">
    <location>
        <begin position="60"/>
        <end position="79"/>
    </location>
</feature>
<evidence type="ECO:0000256" key="1">
    <source>
        <dbReference type="SAM" id="MobiDB-lite"/>
    </source>
</evidence>
<dbReference type="AlphaFoldDB" id="A0AA88SG87"/>
<protein>
    <submittedName>
        <fullName evidence="2">Uncharacterized protein</fullName>
    </submittedName>
</protein>